<evidence type="ECO:0000256" key="4">
    <source>
        <dbReference type="ARBA" id="ARBA00022989"/>
    </source>
</evidence>
<keyword evidence="3 6" id="KW-0812">Transmembrane</keyword>
<dbReference type="InterPro" id="IPR050495">
    <property type="entry name" value="ATG22/LtaA_families"/>
</dbReference>
<feature type="transmembrane region" description="Helical" evidence="6">
    <location>
        <begin position="107"/>
        <end position="127"/>
    </location>
</feature>
<evidence type="ECO:0000256" key="5">
    <source>
        <dbReference type="ARBA" id="ARBA00023136"/>
    </source>
</evidence>
<evidence type="ECO:0000313" key="9">
    <source>
        <dbReference type="Proteomes" id="UP000012040"/>
    </source>
</evidence>
<feature type="domain" description="Major facilitator superfamily (MFS) profile" evidence="7">
    <location>
        <begin position="241"/>
        <end position="421"/>
    </location>
</feature>
<dbReference type="HOGENOM" id="CLU_017518_3_0_7"/>
<organism evidence="8 9">
    <name type="scientific">Pseudobdellovibrio exovorus JSS</name>
    <dbReference type="NCBI Taxonomy" id="1184267"/>
    <lineage>
        <taxon>Bacteria</taxon>
        <taxon>Pseudomonadati</taxon>
        <taxon>Bdellovibrionota</taxon>
        <taxon>Bdellovibrionia</taxon>
        <taxon>Bdellovibrionales</taxon>
        <taxon>Pseudobdellovibrionaceae</taxon>
        <taxon>Pseudobdellovibrio</taxon>
    </lineage>
</organism>
<gene>
    <name evidence="8" type="ORF">A11Q_1569</name>
</gene>
<reference evidence="8 9" key="1">
    <citation type="journal article" date="2013" name="ISME J.">
        <title>By their genes ye shall know them: genomic signatures of predatory bacteria.</title>
        <authorList>
            <person name="Pasternak Z."/>
            <person name="Pietrokovski S."/>
            <person name="Rotem O."/>
            <person name="Gophna U."/>
            <person name="Lurie-Weinberger M.N."/>
            <person name="Jurkevitch E."/>
        </authorList>
    </citation>
    <scope>NUCLEOTIDE SEQUENCE [LARGE SCALE GENOMIC DNA]</scope>
    <source>
        <strain evidence="8 9">JSS</strain>
    </source>
</reference>
<feature type="transmembrane region" description="Helical" evidence="6">
    <location>
        <begin position="84"/>
        <end position="101"/>
    </location>
</feature>
<dbReference type="SUPFAM" id="SSF103473">
    <property type="entry name" value="MFS general substrate transporter"/>
    <property type="match status" value="1"/>
</dbReference>
<evidence type="ECO:0000256" key="1">
    <source>
        <dbReference type="ARBA" id="ARBA00004127"/>
    </source>
</evidence>
<dbReference type="PANTHER" id="PTHR23519:SF1">
    <property type="entry name" value="AUTOPHAGY-RELATED PROTEIN 22"/>
    <property type="match status" value="1"/>
</dbReference>
<dbReference type="Pfam" id="PF11700">
    <property type="entry name" value="ATG22"/>
    <property type="match status" value="2"/>
</dbReference>
<feature type="transmembrane region" description="Helical" evidence="6">
    <location>
        <begin position="52"/>
        <end position="72"/>
    </location>
</feature>
<proteinExistence type="predicted"/>
<dbReference type="GO" id="GO:0012505">
    <property type="term" value="C:endomembrane system"/>
    <property type="evidence" value="ECO:0007669"/>
    <property type="project" value="UniProtKB-SubCell"/>
</dbReference>
<dbReference type="EMBL" id="CP003537">
    <property type="protein sequence ID" value="AGH95785.1"/>
    <property type="molecule type" value="Genomic_DNA"/>
</dbReference>
<dbReference type="STRING" id="1184267.A11Q_1569"/>
<evidence type="ECO:0000256" key="2">
    <source>
        <dbReference type="ARBA" id="ARBA00022448"/>
    </source>
</evidence>
<keyword evidence="9" id="KW-1185">Reference proteome</keyword>
<accession>M4VBC2</accession>
<feature type="transmembrane region" description="Helical" evidence="6">
    <location>
        <begin position="331"/>
        <end position="353"/>
    </location>
</feature>
<dbReference type="AlphaFoldDB" id="M4VBC2"/>
<keyword evidence="2" id="KW-0813">Transport</keyword>
<dbReference type="InterPro" id="IPR024671">
    <property type="entry name" value="Atg22-like"/>
</dbReference>
<dbReference type="InterPro" id="IPR036259">
    <property type="entry name" value="MFS_trans_sf"/>
</dbReference>
<feature type="transmembrane region" description="Helical" evidence="6">
    <location>
        <begin position="306"/>
        <end position="325"/>
    </location>
</feature>
<dbReference type="GO" id="GO:0022857">
    <property type="term" value="F:transmembrane transporter activity"/>
    <property type="evidence" value="ECO:0007669"/>
    <property type="project" value="InterPro"/>
</dbReference>
<feature type="transmembrane region" description="Helical" evidence="6">
    <location>
        <begin position="147"/>
        <end position="168"/>
    </location>
</feature>
<feature type="transmembrane region" description="Helical" evidence="6">
    <location>
        <begin position="394"/>
        <end position="413"/>
    </location>
</feature>
<dbReference type="PANTHER" id="PTHR23519">
    <property type="entry name" value="AUTOPHAGY-RELATED PROTEIN 22"/>
    <property type="match status" value="1"/>
</dbReference>
<dbReference type="KEGG" id="bex:A11Q_1569"/>
<comment type="subcellular location">
    <subcellularLocation>
        <location evidence="1">Endomembrane system</location>
        <topology evidence="1">Multi-pass membrane protein</topology>
    </subcellularLocation>
</comment>
<evidence type="ECO:0000313" key="8">
    <source>
        <dbReference type="EMBL" id="AGH95785.1"/>
    </source>
</evidence>
<name>M4VBC2_9BACT</name>
<feature type="transmembrane region" description="Helical" evidence="6">
    <location>
        <begin position="242"/>
        <end position="260"/>
    </location>
</feature>
<evidence type="ECO:0000256" key="3">
    <source>
        <dbReference type="ARBA" id="ARBA00022692"/>
    </source>
</evidence>
<dbReference type="Proteomes" id="UP000012040">
    <property type="component" value="Chromosome"/>
</dbReference>
<dbReference type="PATRIC" id="fig|1184267.3.peg.1587"/>
<keyword evidence="4 6" id="KW-1133">Transmembrane helix</keyword>
<keyword evidence="5 6" id="KW-0472">Membrane</keyword>
<dbReference type="InterPro" id="IPR020846">
    <property type="entry name" value="MFS_dom"/>
</dbReference>
<feature type="transmembrane region" description="Helical" evidence="6">
    <location>
        <begin position="280"/>
        <end position="299"/>
    </location>
</feature>
<feature type="transmembrane region" description="Helical" evidence="6">
    <location>
        <begin position="180"/>
        <end position="201"/>
    </location>
</feature>
<evidence type="ECO:0000256" key="6">
    <source>
        <dbReference type="SAM" id="Phobius"/>
    </source>
</evidence>
<dbReference type="eggNOG" id="COG2270">
    <property type="taxonomic scope" value="Bacteria"/>
</dbReference>
<sequence length="421" mass="46884">MQNICMNKKIFSWALYDWANSVFYTTVMAGFFPIFFKKYWSSEDSVILSTERLGWVLAISGFMLAILAPTLGVISDKRRGKKKLLFATMLMGVICTMGLYFVPVGGWATAAFLYGTGLFMASASVVFNDAMLPSVCDEKDYGFVSSLGYSLGYLGGGVLFAVNVVMYLKPELFGISDGAQAVKISFLTVGVWWFVFTLPLMKNVPEPETQLSKKSVKDLTLETFQELKSTFLDIFRNSNRNLFYFVVGYWFYIDGVYTVMSMAVDFGMALGFESSDLIKALLITQFVGFPSSYLFGVLSRKVSSQYLILFCLGIYFVTIIAASQMTEAWHFYGLATIIGLSQGGVQALSRSLFAQLAPPHKSGEYFGFFNMLGKFASVLGPVLVALFARYTQDSRQTILSLLILIVIGSYFLFKVKLNPKS</sequence>
<dbReference type="Gene3D" id="1.20.1250.20">
    <property type="entry name" value="MFS general substrate transporter like domains"/>
    <property type="match status" value="1"/>
</dbReference>
<dbReference type="PROSITE" id="PS50850">
    <property type="entry name" value="MFS"/>
    <property type="match status" value="1"/>
</dbReference>
<protein>
    <submittedName>
        <fullName evidence="8">MDR-type permease</fullName>
    </submittedName>
</protein>
<feature type="transmembrane region" description="Helical" evidence="6">
    <location>
        <begin position="365"/>
        <end position="388"/>
    </location>
</feature>
<evidence type="ECO:0000259" key="7">
    <source>
        <dbReference type="PROSITE" id="PS50850"/>
    </source>
</evidence>
<feature type="transmembrane region" description="Helical" evidence="6">
    <location>
        <begin position="21"/>
        <end position="40"/>
    </location>
</feature>